<keyword evidence="1" id="KW-0408">Iron</keyword>
<evidence type="ECO:0000256" key="1">
    <source>
        <dbReference type="ARBA" id="ARBA00022485"/>
    </source>
</evidence>
<name>A0A381YMB7_9ZZZZ</name>
<keyword evidence="1" id="KW-0479">Metal-binding</keyword>
<dbReference type="NCBIfam" id="TIGR00276">
    <property type="entry name" value="tRNA epoxyqueuosine(34) reductase QueG"/>
    <property type="match status" value="1"/>
</dbReference>
<dbReference type="InterPro" id="IPR017900">
    <property type="entry name" value="4Fe4S_Fe_S_CS"/>
</dbReference>
<dbReference type="AlphaFoldDB" id="A0A381YMB7"/>
<keyword evidence="1" id="KW-0411">Iron-sulfur</keyword>
<dbReference type="PROSITE" id="PS51379">
    <property type="entry name" value="4FE4S_FER_2"/>
    <property type="match status" value="1"/>
</dbReference>
<protein>
    <recommendedName>
        <fullName evidence="2">4Fe-4S ferredoxin-type domain-containing protein</fullName>
    </recommendedName>
</protein>
<dbReference type="GO" id="GO:0051539">
    <property type="term" value="F:4 iron, 4 sulfur cluster binding"/>
    <property type="evidence" value="ECO:0007669"/>
    <property type="project" value="UniProtKB-KW"/>
</dbReference>
<dbReference type="PANTHER" id="PTHR30002:SF4">
    <property type="entry name" value="EPOXYQUEUOSINE REDUCTASE"/>
    <property type="match status" value="1"/>
</dbReference>
<dbReference type="InterPro" id="IPR017896">
    <property type="entry name" value="4Fe4S_Fe-S-bd"/>
</dbReference>
<reference evidence="3" key="1">
    <citation type="submission" date="2018-05" db="EMBL/GenBank/DDBJ databases">
        <authorList>
            <person name="Lanie J.A."/>
            <person name="Ng W.-L."/>
            <person name="Kazmierczak K.M."/>
            <person name="Andrzejewski T.M."/>
            <person name="Davidsen T.M."/>
            <person name="Wayne K.J."/>
            <person name="Tettelin H."/>
            <person name="Glass J.I."/>
            <person name="Rusch D."/>
            <person name="Podicherti R."/>
            <person name="Tsui H.-C.T."/>
            <person name="Winkler M.E."/>
        </authorList>
    </citation>
    <scope>NUCLEOTIDE SEQUENCE</scope>
</reference>
<accession>A0A381YMB7</accession>
<keyword evidence="1" id="KW-0004">4Fe-4S</keyword>
<gene>
    <name evidence="3" type="ORF">METZ01_LOCUS130973</name>
</gene>
<proteinExistence type="predicted"/>
<evidence type="ECO:0000313" key="3">
    <source>
        <dbReference type="EMBL" id="SVA78119.1"/>
    </source>
</evidence>
<dbReference type="GO" id="GO:0008616">
    <property type="term" value="P:tRNA queuosine(34) biosynthetic process"/>
    <property type="evidence" value="ECO:0007669"/>
    <property type="project" value="InterPro"/>
</dbReference>
<dbReference type="PROSITE" id="PS00198">
    <property type="entry name" value="4FE4S_FER_1"/>
    <property type="match status" value="1"/>
</dbReference>
<dbReference type="Gene3D" id="3.30.70.20">
    <property type="match status" value="1"/>
</dbReference>
<feature type="domain" description="4Fe-4S ferredoxin-type" evidence="2">
    <location>
        <begin position="182"/>
        <end position="210"/>
    </location>
</feature>
<dbReference type="EMBL" id="UINC01018570">
    <property type="protein sequence ID" value="SVA78119.1"/>
    <property type="molecule type" value="Genomic_DNA"/>
</dbReference>
<dbReference type="PANTHER" id="PTHR30002">
    <property type="entry name" value="EPOXYQUEUOSINE REDUCTASE"/>
    <property type="match status" value="1"/>
</dbReference>
<evidence type="ECO:0000259" key="2">
    <source>
        <dbReference type="PROSITE" id="PS51379"/>
    </source>
</evidence>
<dbReference type="SUPFAM" id="SSF54862">
    <property type="entry name" value="4Fe-4S ferredoxins"/>
    <property type="match status" value="1"/>
</dbReference>
<dbReference type="GO" id="GO:0052693">
    <property type="term" value="F:epoxyqueuosine reductase activity"/>
    <property type="evidence" value="ECO:0007669"/>
    <property type="project" value="TreeGrafter"/>
</dbReference>
<dbReference type="Pfam" id="PF13484">
    <property type="entry name" value="Fer4_16"/>
    <property type="match status" value="1"/>
</dbReference>
<dbReference type="InterPro" id="IPR004453">
    <property type="entry name" value="QueG"/>
</dbReference>
<organism evidence="3">
    <name type="scientific">marine metagenome</name>
    <dbReference type="NCBI Taxonomy" id="408172"/>
    <lineage>
        <taxon>unclassified sequences</taxon>
        <taxon>metagenomes</taxon>
        <taxon>ecological metagenomes</taxon>
    </lineage>
</organism>
<sequence>MSVELNNNLGGDYFEKISDLASELGLVALGVTNAEPFTETRTEIERRKEKELHGGMQFTFRNPERSTTPKMIMSDAKSLIVGALRTPAPRLEKVHTEAVRIAAYARKDYYSLLRDALTVIAEILKKDGWKAQVVADENSLVDRAAAIRAGIGWHGKNGNVLIPGQGSWFVLGSIVTNVELPLSKKVQQDCGVCKRCIDSCPTGAIIEPGVVDARKCIAWLVQAPGIIPHEYRESIEHRIYGCDDCQEVCPEGREERNFEEDLDIEADYLAAEILEAEDQELLERFSSWYIAERNPRYLKRNALVSIGNSKETENELFKSLLMKYLFNSDPLLRSHAAWASIRLGHKELVDLAKNDSDPLVRKEIMLAEVEGFI</sequence>